<dbReference type="Pfam" id="PF01979">
    <property type="entry name" value="Amidohydro_1"/>
    <property type="match status" value="1"/>
</dbReference>
<comment type="caution">
    <text evidence="3">The sequence shown here is derived from an EMBL/GenBank/DDBJ whole genome shotgun (WGS) entry which is preliminary data.</text>
</comment>
<feature type="domain" description="Amidohydrolase-related" evidence="2">
    <location>
        <begin position="57"/>
        <end position="478"/>
    </location>
</feature>
<dbReference type="RefSeq" id="WP_146531495.1">
    <property type="nucleotide sequence ID" value="NZ_SJPV01000027.1"/>
</dbReference>
<evidence type="ECO:0000313" key="4">
    <source>
        <dbReference type="Proteomes" id="UP000319143"/>
    </source>
</evidence>
<gene>
    <name evidence="3" type="ORF">Poly41_68430</name>
</gene>
<protein>
    <submittedName>
        <fullName evidence="3">N-acyl-D-glutamate deacylase</fullName>
        <ecNumber evidence="3">3.5.1.82</ecNumber>
    </submittedName>
</protein>
<proteinExistence type="predicted"/>
<dbReference type="NCBIfam" id="NF006560">
    <property type="entry name" value="PRK09061.1"/>
    <property type="match status" value="1"/>
</dbReference>
<evidence type="ECO:0000256" key="1">
    <source>
        <dbReference type="ARBA" id="ARBA00001947"/>
    </source>
</evidence>
<dbReference type="PANTHER" id="PTHR11647:SF1">
    <property type="entry name" value="COLLAPSIN RESPONSE MEDIATOR PROTEIN"/>
    <property type="match status" value="1"/>
</dbReference>
<dbReference type="PANTHER" id="PTHR11647">
    <property type="entry name" value="HYDRANTOINASE/DIHYDROPYRIMIDINASE FAMILY MEMBER"/>
    <property type="match status" value="1"/>
</dbReference>
<reference evidence="3 4" key="1">
    <citation type="submission" date="2019-02" db="EMBL/GenBank/DDBJ databases">
        <title>Deep-cultivation of Planctomycetes and their phenomic and genomic characterization uncovers novel biology.</title>
        <authorList>
            <person name="Wiegand S."/>
            <person name="Jogler M."/>
            <person name="Boedeker C."/>
            <person name="Pinto D."/>
            <person name="Vollmers J."/>
            <person name="Rivas-Marin E."/>
            <person name="Kohn T."/>
            <person name="Peeters S.H."/>
            <person name="Heuer A."/>
            <person name="Rast P."/>
            <person name="Oberbeckmann S."/>
            <person name="Bunk B."/>
            <person name="Jeske O."/>
            <person name="Meyerdierks A."/>
            <person name="Storesund J.E."/>
            <person name="Kallscheuer N."/>
            <person name="Luecker S."/>
            <person name="Lage O.M."/>
            <person name="Pohl T."/>
            <person name="Merkel B.J."/>
            <person name="Hornburger P."/>
            <person name="Mueller R.-W."/>
            <person name="Bruemmer F."/>
            <person name="Labrenz M."/>
            <person name="Spormann A.M."/>
            <person name="Op Den Camp H."/>
            <person name="Overmann J."/>
            <person name="Amann R."/>
            <person name="Jetten M.S.M."/>
            <person name="Mascher T."/>
            <person name="Medema M.H."/>
            <person name="Devos D.P."/>
            <person name="Kaster A.-K."/>
            <person name="Ovreas L."/>
            <person name="Rohde M."/>
            <person name="Galperin M.Y."/>
            <person name="Jogler C."/>
        </authorList>
    </citation>
    <scope>NUCLEOTIDE SEQUENCE [LARGE SCALE GENOMIC DNA]</scope>
    <source>
        <strain evidence="3 4">Poly41</strain>
    </source>
</reference>
<dbReference type="EMBL" id="SJPV01000027">
    <property type="protein sequence ID" value="TWU28892.1"/>
    <property type="molecule type" value="Genomic_DNA"/>
</dbReference>
<dbReference type="AlphaFoldDB" id="A0A5C6CWE7"/>
<dbReference type="Gene3D" id="2.30.40.10">
    <property type="entry name" value="Urease, subunit C, domain 1"/>
    <property type="match status" value="1"/>
</dbReference>
<accession>A0A5C6CWE7</accession>
<dbReference type="Gene3D" id="3.20.20.140">
    <property type="entry name" value="Metal-dependent hydrolases"/>
    <property type="match status" value="1"/>
</dbReference>
<dbReference type="SUPFAM" id="SSF51556">
    <property type="entry name" value="Metallo-dependent hydrolases"/>
    <property type="match status" value="1"/>
</dbReference>
<organism evidence="3 4">
    <name type="scientific">Novipirellula artificiosorum</name>
    <dbReference type="NCBI Taxonomy" id="2528016"/>
    <lineage>
        <taxon>Bacteria</taxon>
        <taxon>Pseudomonadati</taxon>
        <taxon>Planctomycetota</taxon>
        <taxon>Planctomycetia</taxon>
        <taxon>Pirellulales</taxon>
        <taxon>Pirellulaceae</taxon>
        <taxon>Novipirellula</taxon>
    </lineage>
</organism>
<comment type="cofactor">
    <cofactor evidence="1">
        <name>Zn(2+)</name>
        <dbReference type="ChEBI" id="CHEBI:29105"/>
    </cofactor>
</comment>
<dbReference type="OrthoDB" id="9775607at2"/>
<sequence length="503" mass="54663">MTTETKQFDVVLTGGRVIDPETYRDGIFNVGIVGDTIAAISDQPLQGKEVVDVSGLIVSPGFIDLHAHAQNIASNRVQGSDGVTTALELEAGILPIGEFYDNCAKEGRPINYGASAGWAWARLASMNPEKGKMVPNIAWTFGSFGLKEWTENIPSEKELEQILELTEQGLKEGGIGIGVLHAYCPGAATKELLGLWRLAARYGRPTYTHLQNVSMVEPKSGTASLVELMGLAAATGAHTHVCHLNSVSLHDAKQNVAILKRAQAAGLKVTTEAYVYGAGCSAIAAAEFDPKDVEERMGISWSDLTLVKNMHDFSSKEEFVDARETNPGDAVIVHFLREDDNPQDEAMLDMSVMFPGAGICTDSIPWTDASGSFYEGSQWPLPEGLNSHPRAAGNYCRFLRKWVRERGVMSWMDAIRQASLNSALILDDCVPGMKKKGRLQEGMDADIIVFDPETVTDTATFKDPLQLSKGMQHVIVNGTFLIRDEVLDAKAMPGRAVRAPIRE</sequence>
<evidence type="ECO:0000313" key="3">
    <source>
        <dbReference type="EMBL" id="TWU28892.1"/>
    </source>
</evidence>
<evidence type="ECO:0000259" key="2">
    <source>
        <dbReference type="Pfam" id="PF01979"/>
    </source>
</evidence>
<dbReference type="Proteomes" id="UP000319143">
    <property type="component" value="Unassembled WGS sequence"/>
</dbReference>
<keyword evidence="4" id="KW-1185">Reference proteome</keyword>
<dbReference type="InterPro" id="IPR050378">
    <property type="entry name" value="Metallo-dep_Hydrolases_sf"/>
</dbReference>
<name>A0A5C6CWE7_9BACT</name>
<dbReference type="InterPro" id="IPR032466">
    <property type="entry name" value="Metal_Hydrolase"/>
</dbReference>
<keyword evidence="3" id="KW-0378">Hydrolase</keyword>
<dbReference type="InterPro" id="IPR011059">
    <property type="entry name" value="Metal-dep_hydrolase_composite"/>
</dbReference>
<dbReference type="GO" id="GO:0047421">
    <property type="term" value="F:N-acyl-D-glutamate deacylase activity"/>
    <property type="evidence" value="ECO:0007669"/>
    <property type="project" value="UniProtKB-EC"/>
</dbReference>
<dbReference type="SUPFAM" id="SSF51338">
    <property type="entry name" value="Composite domain of metallo-dependent hydrolases"/>
    <property type="match status" value="1"/>
</dbReference>
<dbReference type="InterPro" id="IPR006680">
    <property type="entry name" value="Amidohydro-rel"/>
</dbReference>
<dbReference type="EC" id="3.5.1.82" evidence="3"/>